<keyword evidence="4" id="KW-1185">Reference proteome</keyword>
<evidence type="ECO:0000259" key="2">
    <source>
        <dbReference type="Pfam" id="PF03061"/>
    </source>
</evidence>
<gene>
    <name evidence="3" type="ORF">MHIP_41990</name>
</gene>
<dbReference type="AlphaFoldDB" id="A0A7I9ZSN4"/>
<protein>
    <submittedName>
        <fullName evidence="3">Phenylacetic acid degradation protein</fullName>
    </submittedName>
</protein>
<sequence length="154" mass="16144">MTDTTSGATTQLPQPRPMPVTIPGHLFGELPFYDVLETEDTVIVDLHNRPKIMNERGALQGGLVATLIDVAAGRLAVAVADLGSGVSTADMTIHYLAPVMTGPARAVAKLVRRGGRSVVVGVNVFDVGGNRIAARATLSFAVLFPRTDQPATTP</sequence>
<reference evidence="3 4" key="1">
    <citation type="journal article" date="2019" name="Emerg. Microbes Infect.">
        <title>Comprehensive subspecies identification of 175 nontuberculous mycobacteria species based on 7547 genomic profiles.</title>
        <authorList>
            <person name="Matsumoto Y."/>
            <person name="Kinjo T."/>
            <person name="Motooka D."/>
            <person name="Nabeya D."/>
            <person name="Jung N."/>
            <person name="Uechi K."/>
            <person name="Horii T."/>
            <person name="Iida T."/>
            <person name="Fujita J."/>
            <person name="Nakamura S."/>
        </authorList>
    </citation>
    <scope>NUCLEOTIDE SEQUENCE [LARGE SCALE GENOMIC DNA]</scope>
    <source>
        <strain evidence="3 4">JCM 30996</strain>
    </source>
</reference>
<dbReference type="EMBL" id="BLLB01000002">
    <property type="protein sequence ID" value="GFH03716.1"/>
    <property type="molecule type" value="Genomic_DNA"/>
</dbReference>
<evidence type="ECO:0000313" key="4">
    <source>
        <dbReference type="Proteomes" id="UP000465304"/>
    </source>
</evidence>
<dbReference type="InterPro" id="IPR029069">
    <property type="entry name" value="HotDog_dom_sf"/>
</dbReference>
<dbReference type="GO" id="GO:0016289">
    <property type="term" value="F:acyl-CoA hydrolase activity"/>
    <property type="evidence" value="ECO:0007669"/>
    <property type="project" value="UniProtKB-ARBA"/>
</dbReference>
<evidence type="ECO:0000256" key="1">
    <source>
        <dbReference type="ARBA" id="ARBA00022801"/>
    </source>
</evidence>
<comment type="caution">
    <text evidence="3">The sequence shown here is derived from an EMBL/GenBank/DDBJ whole genome shotgun (WGS) entry which is preliminary data.</text>
</comment>
<dbReference type="InterPro" id="IPR006683">
    <property type="entry name" value="Thioestr_dom"/>
</dbReference>
<dbReference type="NCBIfam" id="TIGR00369">
    <property type="entry name" value="unchar_dom_1"/>
    <property type="match status" value="1"/>
</dbReference>
<proteinExistence type="predicted"/>
<accession>A0A7I9ZSN4</accession>
<organism evidence="3 4">
    <name type="scientific">Mycolicibacterium hippocampi</name>
    <dbReference type="NCBI Taxonomy" id="659824"/>
    <lineage>
        <taxon>Bacteria</taxon>
        <taxon>Bacillati</taxon>
        <taxon>Actinomycetota</taxon>
        <taxon>Actinomycetes</taxon>
        <taxon>Mycobacteriales</taxon>
        <taxon>Mycobacteriaceae</taxon>
        <taxon>Mycolicibacterium</taxon>
    </lineage>
</organism>
<dbReference type="CDD" id="cd03443">
    <property type="entry name" value="PaaI_thioesterase"/>
    <property type="match status" value="1"/>
</dbReference>
<dbReference type="SUPFAM" id="SSF54637">
    <property type="entry name" value="Thioesterase/thiol ester dehydrase-isomerase"/>
    <property type="match status" value="1"/>
</dbReference>
<dbReference type="Pfam" id="PF03061">
    <property type="entry name" value="4HBT"/>
    <property type="match status" value="1"/>
</dbReference>
<feature type="domain" description="Thioesterase" evidence="2">
    <location>
        <begin position="58"/>
        <end position="131"/>
    </location>
</feature>
<name>A0A7I9ZSN4_9MYCO</name>
<keyword evidence="1" id="KW-0378">Hydrolase</keyword>
<evidence type="ECO:0000313" key="3">
    <source>
        <dbReference type="EMBL" id="GFH03716.1"/>
    </source>
</evidence>
<dbReference type="InterPro" id="IPR003736">
    <property type="entry name" value="PAAI_dom"/>
</dbReference>
<dbReference type="Proteomes" id="UP000465304">
    <property type="component" value="Unassembled WGS sequence"/>
</dbReference>
<dbReference type="Gene3D" id="3.10.129.10">
    <property type="entry name" value="Hotdog Thioesterase"/>
    <property type="match status" value="1"/>
</dbReference>